<accession>A0ABT6C547</accession>
<dbReference type="RefSeq" id="WP_277191619.1">
    <property type="nucleotide sequence ID" value="NZ_JAROAV010000024.1"/>
</dbReference>
<keyword evidence="8" id="KW-0482">Metalloprotease</keyword>
<protein>
    <submittedName>
        <fullName evidence="11">M20/M25/M40 family metallo-hydrolase</fullName>
    </submittedName>
</protein>
<dbReference type="InterPro" id="IPR041756">
    <property type="entry name" value="M28_SGAP-like"/>
</dbReference>
<dbReference type="Gene3D" id="2.60.120.260">
    <property type="entry name" value="Galactose-binding domain-like"/>
    <property type="match status" value="1"/>
</dbReference>
<name>A0ABT6C547_9MICO</name>
<keyword evidence="7" id="KW-0862">Zinc</keyword>
<evidence type="ECO:0000256" key="9">
    <source>
        <dbReference type="SAM" id="MobiDB-lite"/>
    </source>
</evidence>
<evidence type="ECO:0000313" key="11">
    <source>
        <dbReference type="EMBL" id="MDF8264005.1"/>
    </source>
</evidence>
<keyword evidence="5" id="KW-0732">Signal</keyword>
<dbReference type="Gene3D" id="3.10.170.10">
    <property type="match status" value="1"/>
</dbReference>
<dbReference type="Gene3D" id="1.10.390.10">
    <property type="entry name" value="Neutral Protease Domain 2"/>
    <property type="match status" value="1"/>
</dbReference>
<gene>
    <name evidence="11" type="ORF">P4R38_07125</name>
</gene>
<keyword evidence="3" id="KW-0645">Protease</keyword>
<feature type="compositionally biased region" description="Low complexity" evidence="9">
    <location>
        <begin position="43"/>
        <end position="56"/>
    </location>
</feature>
<evidence type="ECO:0000256" key="7">
    <source>
        <dbReference type="ARBA" id="ARBA00022833"/>
    </source>
</evidence>
<organism evidence="11 12">
    <name type="scientific">Luteipulveratus flavus</name>
    <dbReference type="NCBI Taxonomy" id="3031728"/>
    <lineage>
        <taxon>Bacteria</taxon>
        <taxon>Bacillati</taxon>
        <taxon>Actinomycetota</taxon>
        <taxon>Actinomycetes</taxon>
        <taxon>Micrococcales</taxon>
        <taxon>Dermacoccaceae</taxon>
        <taxon>Luteipulveratus</taxon>
    </lineage>
</organism>
<keyword evidence="4" id="KW-0479">Metal-binding</keyword>
<feature type="compositionally biased region" description="Low complexity" evidence="9">
    <location>
        <begin position="27"/>
        <end position="36"/>
    </location>
</feature>
<dbReference type="PROSITE" id="PS51829">
    <property type="entry name" value="P_HOMO_B"/>
    <property type="match status" value="1"/>
</dbReference>
<dbReference type="Pfam" id="PF02868">
    <property type="entry name" value="Peptidase_M4_C"/>
    <property type="match status" value="1"/>
</dbReference>
<feature type="region of interest" description="Disordered" evidence="9">
    <location>
        <begin position="27"/>
        <end position="62"/>
    </location>
</feature>
<comment type="similarity">
    <text evidence="2">Belongs to the peptidase M4 family.</text>
</comment>
<dbReference type="InterPro" id="IPR002884">
    <property type="entry name" value="P_dom"/>
</dbReference>
<dbReference type="Pfam" id="PF04389">
    <property type="entry name" value="Peptidase_M28"/>
    <property type="match status" value="1"/>
</dbReference>
<evidence type="ECO:0000256" key="4">
    <source>
        <dbReference type="ARBA" id="ARBA00022723"/>
    </source>
</evidence>
<dbReference type="SUPFAM" id="SSF53187">
    <property type="entry name" value="Zn-dependent exopeptidases"/>
    <property type="match status" value="1"/>
</dbReference>
<feature type="domain" description="P/Homo B" evidence="10">
    <location>
        <begin position="1012"/>
        <end position="1132"/>
    </location>
</feature>
<evidence type="ECO:0000256" key="5">
    <source>
        <dbReference type="ARBA" id="ARBA00022729"/>
    </source>
</evidence>
<evidence type="ECO:0000256" key="3">
    <source>
        <dbReference type="ARBA" id="ARBA00022670"/>
    </source>
</evidence>
<proteinExistence type="inferred from homology"/>
<dbReference type="Pfam" id="PF01483">
    <property type="entry name" value="P_proprotein"/>
    <property type="match status" value="1"/>
</dbReference>
<dbReference type="CDD" id="cd03876">
    <property type="entry name" value="M28_SGAP_like"/>
    <property type="match status" value="1"/>
</dbReference>
<dbReference type="InterPro" id="IPR050728">
    <property type="entry name" value="Zinc_Metalloprotease_M4"/>
</dbReference>
<evidence type="ECO:0000256" key="1">
    <source>
        <dbReference type="ARBA" id="ARBA00005957"/>
    </source>
</evidence>
<keyword evidence="12" id="KW-1185">Reference proteome</keyword>
<dbReference type="SUPFAM" id="SSF49785">
    <property type="entry name" value="Galactose-binding domain-like"/>
    <property type="match status" value="1"/>
</dbReference>
<comment type="caution">
    <text evidence="11">The sequence shown here is derived from an EMBL/GenBank/DDBJ whole genome shotgun (WGS) entry which is preliminary data.</text>
</comment>
<evidence type="ECO:0000256" key="6">
    <source>
        <dbReference type="ARBA" id="ARBA00022801"/>
    </source>
</evidence>
<keyword evidence="6" id="KW-0378">Hydrolase</keyword>
<dbReference type="InterPro" id="IPR007484">
    <property type="entry name" value="Peptidase_M28"/>
</dbReference>
<evidence type="ECO:0000259" key="10">
    <source>
        <dbReference type="PROSITE" id="PS51829"/>
    </source>
</evidence>
<evidence type="ECO:0000313" key="12">
    <source>
        <dbReference type="Proteomes" id="UP001528912"/>
    </source>
</evidence>
<evidence type="ECO:0000256" key="8">
    <source>
        <dbReference type="ARBA" id="ARBA00023049"/>
    </source>
</evidence>
<dbReference type="PRINTS" id="PR00730">
    <property type="entry name" value="THERMOLYSIN"/>
</dbReference>
<dbReference type="Pfam" id="PF01447">
    <property type="entry name" value="Peptidase_M4"/>
    <property type="match status" value="1"/>
</dbReference>
<sequence>MAGSLVGLAAPALPSVSDAAPHGAAATPALATASSTPTPPSPARALVAADARGASLSKKHPNESYVRASERLGSGGRHFVLLERSFRGVPVVGGEAIVTTDETGTIRDTTEARPGAAAVASTRPSVTAAKATTAARQQLDTVTSAKRPRLVVDATGATPRLAWEVFVEGTKKGKESRQHVFVDARQGGVIRTHDLVVDATGTGNHVGQVGFTTTGSSGSYSMKSTAAPGLQCGGQTGTVYTDSDDVWGNGSGTDLPTACVDAMYAGEQEYAMLKAWAGRNGIDGTGKAYPARVGLNQVNAVWNGSYGSFGHNQANSKQATSMDVVGHEFGHGIFQFSGGSASRNEAGGMNESTGDIYGAATEAYANNAKDTPDYEVGEMIDLVGQGPIRYMYDPSKVGDPNCVPQLTSSTEVHAGAGPQNHWFYLLAEGNNPGGGKPTSPICSGGPSSITGIGVQKATNIFTNGLQRKTSSWTHAKERVATLTAAKDLYPGSCTEFDAVKNAWLGVGVGTQTGEPTCTASPTSDFSVSLAPTSGSVTPGASTSATVATQTTSGTAQTVSLSASGLPSGASASFSPASVTTGSSSTMTVTTGSTTPAGTYQVTVSAAGSVTKTATYTLTVGSGGPGGSTPPDISLTNMQAHLQSLQDTATSNGGNRRAGSAGYTASTTYVENKLKAAGYTVTRQRCTTCTYPSDNLIADYPGGDAAKTYMFGAHLDSVSAGPGINDNGSGSVALLENALALAAAKPTMDGHVRFAWWTDEEQGLNGSKYYVNQLTSTQKSQLKAYYNFDMIASKNGGYFINHVTSAAAAPMKAYWDSLNLQPEENTEGAGRSDDYSFEQAGIATSGYAMGASARKTSAQASKWGGTANAAYDSCYHSACDSYPSNINTTGLDRSADGIAYTIWKQAVGTSTPTNDFSMSLSPSSGTVNAGSSATATVSTATTSGSAQTVTLSASGLPSGATATFNPASVTTGGSSTMTVATSATTPSGTYQVTVTAGGAVSHSATYSLTVNGSTPGGCTTKSFTNGTDYPIRDNATASSPVTSTCADTVTSVTAAYDIYHSCEEDFGVVLVAPDGRSYTLETASYGSCGTRDGFTTKTVPVTSVSAQGTWTLKVTDYYTGDTGTLYSFKLTLP</sequence>
<dbReference type="InterPro" id="IPR027268">
    <property type="entry name" value="Peptidase_M4/M1_CTD_sf"/>
</dbReference>
<dbReference type="SUPFAM" id="SSF55486">
    <property type="entry name" value="Metalloproteases ('zincins'), catalytic domain"/>
    <property type="match status" value="1"/>
</dbReference>
<dbReference type="Gene3D" id="3.40.630.10">
    <property type="entry name" value="Zn peptidases"/>
    <property type="match status" value="1"/>
</dbReference>
<dbReference type="PANTHER" id="PTHR33794:SF1">
    <property type="entry name" value="BACILLOLYSIN"/>
    <property type="match status" value="1"/>
</dbReference>
<dbReference type="EMBL" id="JAROAV010000024">
    <property type="protein sequence ID" value="MDF8264005.1"/>
    <property type="molecule type" value="Genomic_DNA"/>
</dbReference>
<dbReference type="CDD" id="cd09597">
    <property type="entry name" value="M4_TLP"/>
    <property type="match status" value="1"/>
</dbReference>
<dbReference type="PANTHER" id="PTHR33794">
    <property type="entry name" value="BACILLOLYSIN"/>
    <property type="match status" value="1"/>
</dbReference>
<dbReference type="Proteomes" id="UP001528912">
    <property type="component" value="Unassembled WGS sequence"/>
</dbReference>
<dbReference type="InterPro" id="IPR023612">
    <property type="entry name" value="Peptidase_M4"/>
</dbReference>
<evidence type="ECO:0000256" key="2">
    <source>
        <dbReference type="ARBA" id="ARBA00009388"/>
    </source>
</evidence>
<dbReference type="InterPro" id="IPR013856">
    <property type="entry name" value="Peptidase_M4_domain"/>
</dbReference>
<comment type="similarity">
    <text evidence="1">Belongs to the peptidase M28 family. M28A subfamily.</text>
</comment>
<reference evidence="11 12" key="1">
    <citation type="submission" date="2023-03" db="EMBL/GenBank/DDBJ databases">
        <title>YIM 133296 draft genome.</title>
        <authorList>
            <person name="Xiong L."/>
        </authorList>
    </citation>
    <scope>NUCLEOTIDE SEQUENCE [LARGE SCALE GENOMIC DNA]</scope>
    <source>
        <strain evidence="11 12">YIM 133296</strain>
    </source>
</reference>
<dbReference type="InterPro" id="IPR008979">
    <property type="entry name" value="Galactose-bd-like_sf"/>
</dbReference>
<dbReference type="InterPro" id="IPR001570">
    <property type="entry name" value="Peptidase_M4_C_domain"/>
</dbReference>